<dbReference type="PROSITE" id="PS50887">
    <property type="entry name" value="GGDEF"/>
    <property type="match status" value="1"/>
</dbReference>
<dbReference type="Proteomes" id="UP001320513">
    <property type="component" value="Unassembled WGS sequence"/>
</dbReference>
<dbReference type="Pfam" id="PF00990">
    <property type="entry name" value="GGDEF"/>
    <property type="match status" value="1"/>
</dbReference>
<name>A0ABS9ZRN7_9PSED</name>
<dbReference type="SMART" id="SM00267">
    <property type="entry name" value="GGDEF"/>
    <property type="match status" value="1"/>
</dbReference>
<dbReference type="RefSeq" id="WP_243248302.1">
    <property type="nucleotide sequence ID" value="NZ_LOHG01000018.1"/>
</dbReference>
<evidence type="ECO:0000259" key="4">
    <source>
        <dbReference type="PROSITE" id="PS50887"/>
    </source>
</evidence>
<evidence type="ECO:0000256" key="2">
    <source>
        <dbReference type="ARBA" id="ARBA00034247"/>
    </source>
</evidence>
<protein>
    <recommendedName>
        <fullName evidence="1">diguanylate cyclase</fullName>
        <ecNumber evidence="1">2.7.7.65</ecNumber>
    </recommendedName>
</protein>
<comment type="catalytic activity">
    <reaction evidence="2">
        <text>2 GTP = 3',3'-c-di-GMP + 2 diphosphate</text>
        <dbReference type="Rhea" id="RHEA:24898"/>
        <dbReference type="ChEBI" id="CHEBI:33019"/>
        <dbReference type="ChEBI" id="CHEBI:37565"/>
        <dbReference type="ChEBI" id="CHEBI:58805"/>
        <dbReference type="EC" id="2.7.7.65"/>
    </reaction>
</comment>
<dbReference type="PANTHER" id="PTHR45138">
    <property type="entry name" value="REGULATORY COMPONENTS OF SENSORY TRANSDUCTION SYSTEM"/>
    <property type="match status" value="1"/>
</dbReference>
<keyword evidence="3" id="KW-1133">Transmembrane helix</keyword>
<dbReference type="InterPro" id="IPR050469">
    <property type="entry name" value="Diguanylate_Cyclase"/>
</dbReference>
<dbReference type="InterPro" id="IPR000160">
    <property type="entry name" value="GGDEF_dom"/>
</dbReference>
<feature type="transmembrane region" description="Helical" evidence="3">
    <location>
        <begin position="198"/>
        <end position="222"/>
    </location>
</feature>
<dbReference type="PANTHER" id="PTHR45138:SF9">
    <property type="entry name" value="DIGUANYLATE CYCLASE DGCM-RELATED"/>
    <property type="match status" value="1"/>
</dbReference>
<comment type="caution">
    <text evidence="5">The sequence shown here is derived from an EMBL/GenBank/DDBJ whole genome shotgun (WGS) entry which is preliminary data.</text>
</comment>
<feature type="transmembrane region" description="Helical" evidence="3">
    <location>
        <begin position="66"/>
        <end position="89"/>
    </location>
</feature>
<feature type="transmembrane region" description="Helical" evidence="3">
    <location>
        <begin position="6"/>
        <end position="31"/>
    </location>
</feature>
<evidence type="ECO:0000313" key="5">
    <source>
        <dbReference type="EMBL" id="MCI8212192.1"/>
    </source>
</evidence>
<sequence length="398" mass="44328">MLLNDPVTLLLIIIPFGLMTTLMLCLSWFGVGERHTPLLWWIAGDLLLAAYRIVSLLQPGVVSGDYAWLGVLSPVAAFLLNTILLLFAIGAHSLALYQLAESPGSIRRQACLFIAPPLAYGLGTSVLLHTSWIVPWFLFLVFITIGIQMAVTLPLRKRFRGAWGLLAGYVALLAFHGYNTVALLVEPMPPLAFDEPDMFSLMALAMDFMVSFLFTLCFALMLQEQLRQHIVNMSITDILTGALNRRGVVSTIFDENGLSRSPRIYPLAIAMIDLDHFKKINDHHGHAAGDAGLRLFASTVSRLKRKTDVFARWGGEEFLLAFPGSSIEDAQHFMSRLREALEVDTGLPFPIRFSAGLAYTRALDNQNDFEKVLRSVDKALYRAKVHRDRVEVVELADL</sequence>
<feature type="transmembrane region" description="Helical" evidence="3">
    <location>
        <begin position="134"/>
        <end position="155"/>
    </location>
</feature>
<dbReference type="CDD" id="cd01949">
    <property type="entry name" value="GGDEF"/>
    <property type="match status" value="1"/>
</dbReference>
<reference evidence="5 6" key="1">
    <citation type="submission" date="2015-12" db="EMBL/GenBank/DDBJ databases">
        <title>Phylogenomics in the description of a new species in the Pseudomonas syringae group.</title>
        <authorList>
            <person name="Busquets A."/>
            <person name="Gomila M."/>
            <person name="Beiki F."/>
            <person name="Rahimian H."/>
            <person name="Mulet M."/>
            <person name="Sanchez D."/>
            <person name="Garcia-Valdes E."/>
            <person name="Lalucat J."/>
        </authorList>
    </citation>
    <scope>NUCLEOTIDE SEQUENCE [LARGE SCALE GENOMIC DNA]</scope>
    <source>
        <strain evidence="5 6">S25</strain>
    </source>
</reference>
<dbReference type="InterPro" id="IPR043128">
    <property type="entry name" value="Rev_trsase/Diguanyl_cyclase"/>
</dbReference>
<dbReference type="InterPro" id="IPR029787">
    <property type="entry name" value="Nucleotide_cyclase"/>
</dbReference>
<feature type="domain" description="GGDEF" evidence="4">
    <location>
        <begin position="265"/>
        <end position="395"/>
    </location>
</feature>
<dbReference type="NCBIfam" id="TIGR00254">
    <property type="entry name" value="GGDEF"/>
    <property type="match status" value="1"/>
</dbReference>
<organism evidence="5 6">
    <name type="scientific">Pseudomonas maioricensis</name>
    <dbReference type="NCBI Taxonomy" id="1766623"/>
    <lineage>
        <taxon>Bacteria</taxon>
        <taxon>Pseudomonadati</taxon>
        <taxon>Pseudomonadota</taxon>
        <taxon>Gammaproteobacteria</taxon>
        <taxon>Pseudomonadales</taxon>
        <taxon>Pseudomonadaceae</taxon>
        <taxon>Pseudomonas</taxon>
    </lineage>
</organism>
<accession>A0ABS9ZRN7</accession>
<evidence type="ECO:0000256" key="3">
    <source>
        <dbReference type="SAM" id="Phobius"/>
    </source>
</evidence>
<dbReference type="EMBL" id="LOHG01000018">
    <property type="protein sequence ID" value="MCI8212192.1"/>
    <property type="molecule type" value="Genomic_DNA"/>
</dbReference>
<keyword evidence="6" id="KW-1185">Reference proteome</keyword>
<keyword evidence="3" id="KW-0472">Membrane</keyword>
<gene>
    <name evidence="5" type="ORF">AUC61_21920</name>
</gene>
<proteinExistence type="predicted"/>
<evidence type="ECO:0000313" key="6">
    <source>
        <dbReference type="Proteomes" id="UP001320513"/>
    </source>
</evidence>
<evidence type="ECO:0000256" key="1">
    <source>
        <dbReference type="ARBA" id="ARBA00012528"/>
    </source>
</evidence>
<dbReference type="SUPFAM" id="SSF55073">
    <property type="entry name" value="Nucleotide cyclase"/>
    <property type="match status" value="1"/>
</dbReference>
<feature type="transmembrane region" description="Helical" evidence="3">
    <location>
        <begin position="110"/>
        <end position="128"/>
    </location>
</feature>
<dbReference type="EC" id="2.7.7.65" evidence="1"/>
<feature type="transmembrane region" description="Helical" evidence="3">
    <location>
        <begin position="38"/>
        <end position="54"/>
    </location>
</feature>
<dbReference type="Gene3D" id="3.30.70.270">
    <property type="match status" value="1"/>
</dbReference>
<feature type="transmembrane region" description="Helical" evidence="3">
    <location>
        <begin position="162"/>
        <end position="178"/>
    </location>
</feature>
<keyword evidence="3" id="KW-0812">Transmembrane</keyword>